<dbReference type="Pfam" id="PF20199">
    <property type="entry name" value="RepSA"/>
    <property type="match status" value="2"/>
</dbReference>
<dbReference type="InterPro" id="IPR046828">
    <property type="entry name" value="RepSA"/>
</dbReference>
<gene>
    <name evidence="2" type="ORF">GCM10009681_55800</name>
</gene>
<feature type="region of interest" description="Disordered" evidence="1">
    <location>
        <begin position="1"/>
        <end position="21"/>
    </location>
</feature>
<protein>
    <recommendedName>
        <fullName evidence="4">Plasmid replication initiator protein</fullName>
    </recommendedName>
</protein>
<dbReference type="RefSeq" id="WP_344088596.1">
    <property type="nucleotide sequence ID" value="NZ_BAAALS010000054.1"/>
</dbReference>
<accession>A0ABN2L7P0</accession>
<dbReference type="EMBL" id="BAAALS010000054">
    <property type="protein sequence ID" value="GAA1777406.1"/>
    <property type="molecule type" value="Genomic_DNA"/>
</dbReference>
<sequence>MTVSTLTVAPEANASGAAPAAEPDPLGLSLLARSSDLRRQAIARAIRDDFPDWLENVKGAATCTSPIRLAGTMTTVEAATGRLLSSVDTATMPDGVLYKPCGNRRETVCPSCSKVYQRDAYEVVRTGLLGGKGVPERVSQHPAIFTTHTAPSFGEVHTRRVPNGRHTCADRKRCDCRPDPCHARRDNPRCEHGRPLACFARHDKTDRMLGTPLCLDCYDHDHQVVWNIFSGELWRRTKQAADRYLGHLADARGIPRIPKTVGEDRITWIPPVRIGHGKVAELQARAAVHFHSVLRLDGIDPDDLDAIVPPPAGFTVDDLHDAMRYATMHTRFRTRSHPDRPGGWVIAWGEQYEPRTIALAGDGSISDSVVAGYLAKYATKSTEATGHLSGRLTPETVDVYADPDGDHIQRLIDACWRLGRPTSRQTRTVPAGRTAKPVRRAGARWTCPDCDGTTRLNSCPRCTPLAATPDRPRPTSTARKAANRFTLLRRWAHMLGYGGHFLTKSSRYSITFRFIRDQRITFRRNESTGPSRDGAVAEQPTVLVVNFLQFVGAGWQTPADAMLATTSAALAREHQDAARQHYAALNN</sequence>
<comment type="caution">
    <text evidence="2">The sequence shown here is derived from an EMBL/GenBank/DDBJ whole genome shotgun (WGS) entry which is preliminary data.</text>
</comment>
<evidence type="ECO:0000313" key="2">
    <source>
        <dbReference type="EMBL" id="GAA1777406.1"/>
    </source>
</evidence>
<evidence type="ECO:0000256" key="1">
    <source>
        <dbReference type="SAM" id="MobiDB-lite"/>
    </source>
</evidence>
<organism evidence="2 3">
    <name type="scientific">Luedemannella helvata</name>
    <dbReference type="NCBI Taxonomy" id="349315"/>
    <lineage>
        <taxon>Bacteria</taxon>
        <taxon>Bacillati</taxon>
        <taxon>Actinomycetota</taxon>
        <taxon>Actinomycetes</taxon>
        <taxon>Micromonosporales</taxon>
        <taxon>Micromonosporaceae</taxon>
        <taxon>Luedemannella</taxon>
    </lineage>
</organism>
<dbReference type="Proteomes" id="UP001500655">
    <property type="component" value="Unassembled WGS sequence"/>
</dbReference>
<keyword evidence="3" id="KW-1185">Reference proteome</keyword>
<proteinExistence type="predicted"/>
<feature type="compositionally biased region" description="Low complexity" evidence="1">
    <location>
        <begin position="9"/>
        <end position="21"/>
    </location>
</feature>
<name>A0ABN2L7P0_9ACTN</name>
<reference evidence="2 3" key="1">
    <citation type="journal article" date="2019" name="Int. J. Syst. Evol. Microbiol.">
        <title>The Global Catalogue of Microorganisms (GCM) 10K type strain sequencing project: providing services to taxonomists for standard genome sequencing and annotation.</title>
        <authorList>
            <consortium name="The Broad Institute Genomics Platform"/>
            <consortium name="The Broad Institute Genome Sequencing Center for Infectious Disease"/>
            <person name="Wu L."/>
            <person name="Ma J."/>
        </authorList>
    </citation>
    <scope>NUCLEOTIDE SEQUENCE [LARGE SCALE GENOMIC DNA]</scope>
    <source>
        <strain evidence="2 3">JCM 13249</strain>
    </source>
</reference>
<evidence type="ECO:0000313" key="3">
    <source>
        <dbReference type="Proteomes" id="UP001500655"/>
    </source>
</evidence>
<evidence type="ECO:0008006" key="4">
    <source>
        <dbReference type="Google" id="ProtNLM"/>
    </source>
</evidence>